<organism evidence="1 2">
    <name type="scientific">Populus trichocarpa</name>
    <name type="common">Western balsam poplar</name>
    <name type="synonym">Populus balsamifera subsp. trichocarpa</name>
    <dbReference type="NCBI Taxonomy" id="3694"/>
    <lineage>
        <taxon>Eukaryota</taxon>
        <taxon>Viridiplantae</taxon>
        <taxon>Streptophyta</taxon>
        <taxon>Embryophyta</taxon>
        <taxon>Tracheophyta</taxon>
        <taxon>Spermatophyta</taxon>
        <taxon>Magnoliopsida</taxon>
        <taxon>eudicotyledons</taxon>
        <taxon>Gunneridae</taxon>
        <taxon>Pentapetalae</taxon>
        <taxon>rosids</taxon>
        <taxon>fabids</taxon>
        <taxon>Malpighiales</taxon>
        <taxon>Salicaceae</taxon>
        <taxon>Saliceae</taxon>
        <taxon>Populus</taxon>
    </lineage>
</organism>
<comment type="caution">
    <text evidence="1">The sequence shown here is derived from an EMBL/GenBank/DDBJ whole genome shotgun (WGS) entry which is preliminary data.</text>
</comment>
<accession>A0ACC0T2E8</accession>
<keyword evidence="2" id="KW-1185">Reference proteome</keyword>
<gene>
    <name evidence="1" type="ORF">POPTR_004G021901v4</name>
</gene>
<dbReference type="Proteomes" id="UP000006729">
    <property type="component" value="Chromosome 4"/>
</dbReference>
<sequence length="77" mass="8216">MTVTLTANIGVKSRRRSTRPAHFLSSSATTLKPTCCHYSSASQSLPPLPASTFKQWRGKPSGGSKGGVLLLLLPTFK</sequence>
<name>A0ACC0T2E8_POPTR</name>
<dbReference type="EMBL" id="CM009293">
    <property type="protein sequence ID" value="KAI9395724.1"/>
    <property type="molecule type" value="Genomic_DNA"/>
</dbReference>
<evidence type="ECO:0000313" key="1">
    <source>
        <dbReference type="EMBL" id="KAI9395724.1"/>
    </source>
</evidence>
<reference evidence="1 2" key="1">
    <citation type="journal article" date="2006" name="Science">
        <title>The genome of black cottonwood, Populus trichocarpa (Torr. &amp; Gray).</title>
        <authorList>
            <person name="Tuskan G.A."/>
            <person name="Difazio S."/>
            <person name="Jansson S."/>
            <person name="Bohlmann J."/>
            <person name="Grigoriev I."/>
            <person name="Hellsten U."/>
            <person name="Putnam N."/>
            <person name="Ralph S."/>
            <person name="Rombauts S."/>
            <person name="Salamov A."/>
            <person name="Schein J."/>
            <person name="Sterck L."/>
            <person name="Aerts A."/>
            <person name="Bhalerao R.R."/>
            <person name="Bhalerao R.P."/>
            <person name="Blaudez D."/>
            <person name="Boerjan W."/>
            <person name="Brun A."/>
            <person name="Brunner A."/>
            <person name="Busov V."/>
            <person name="Campbell M."/>
            <person name="Carlson J."/>
            <person name="Chalot M."/>
            <person name="Chapman J."/>
            <person name="Chen G.L."/>
            <person name="Cooper D."/>
            <person name="Coutinho P.M."/>
            <person name="Couturier J."/>
            <person name="Covert S."/>
            <person name="Cronk Q."/>
            <person name="Cunningham R."/>
            <person name="Davis J."/>
            <person name="Degroeve S."/>
            <person name="Dejardin A."/>
            <person name="Depamphilis C."/>
            <person name="Detter J."/>
            <person name="Dirks B."/>
            <person name="Dubchak I."/>
            <person name="Duplessis S."/>
            <person name="Ehlting J."/>
            <person name="Ellis B."/>
            <person name="Gendler K."/>
            <person name="Goodstein D."/>
            <person name="Gribskov M."/>
            <person name="Grimwood J."/>
            <person name="Groover A."/>
            <person name="Gunter L."/>
            <person name="Hamberger B."/>
            <person name="Heinze B."/>
            <person name="Helariutta Y."/>
            <person name="Henrissat B."/>
            <person name="Holligan D."/>
            <person name="Holt R."/>
            <person name="Huang W."/>
            <person name="Islam-Faridi N."/>
            <person name="Jones S."/>
            <person name="Jones-Rhoades M."/>
            <person name="Jorgensen R."/>
            <person name="Joshi C."/>
            <person name="Kangasjarvi J."/>
            <person name="Karlsson J."/>
            <person name="Kelleher C."/>
            <person name="Kirkpatrick R."/>
            <person name="Kirst M."/>
            <person name="Kohler A."/>
            <person name="Kalluri U."/>
            <person name="Larimer F."/>
            <person name="Leebens-Mack J."/>
            <person name="Leple J.C."/>
            <person name="Locascio P."/>
            <person name="Lou Y."/>
            <person name="Lucas S."/>
            <person name="Martin F."/>
            <person name="Montanini B."/>
            <person name="Napoli C."/>
            <person name="Nelson D.R."/>
            <person name="Nelson C."/>
            <person name="Nieminen K."/>
            <person name="Nilsson O."/>
            <person name="Pereda V."/>
            <person name="Peter G."/>
            <person name="Philippe R."/>
            <person name="Pilate G."/>
            <person name="Poliakov A."/>
            <person name="Razumovskaya J."/>
            <person name="Richardson P."/>
            <person name="Rinaldi C."/>
            <person name="Ritland K."/>
            <person name="Rouze P."/>
            <person name="Ryaboy D."/>
            <person name="Schmutz J."/>
            <person name="Schrader J."/>
            <person name="Segerman B."/>
            <person name="Shin H."/>
            <person name="Siddiqui A."/>
            <person name="Sterky F."/>
            <person name="Terry A."/>
            <person name="Tsai C.J."/>
            <person name="Uberbacher E."/>
            <person name="Unneberg P."/>
            <person name="Vahala J."/>
            <person name="Wall K."/>
            <person name="Wessler S."/>
            <person name="Yang G."/>
            <person name="Yin T."/>
            <person name="Douglas C."/>
            <person name="Marra M."/>
            <person name="Sandberg G."/>
            <person name="Van de Peer Y."/>
            <person name="Rokhsar D."/>
        </authorList>
    </citation>
    <scope>NUCLEOTIDE SEQUENCE [LARGE SCALE GENOMIC DNA]</scope>
    <source>
        <strain evidence="2">cv. Nisqually</strain>
    </source>
</reference>
<evidence type="ECO:0000313" key="2">
    <source>
        <dbReference type="Proteomes" id="UP000006729"/>
    </source>
</evidence>
<protein>
    <submittedName>
        <fullName evidence="1">Uncharacterized protein</fullName>
    </submittedName>
</protein>
<proteinExistence type="predicted"/>